<dbReference type="RefSeq" id="WP_346031737.1">
    <property type="nucleotide sequence ID" value="NZ_BAABHV010000005.1"/>
</dbReference>
<dbReference type="Pfam" id="PF01557">
    <property type="entry name" value="FAA_hydrolase"/>
    <property type="match status" value="1"/>
</dbReference>
<evidence type="ECO:0000313" key="3">
    <source>
        <dbReference type="EMBL" id="GAA5049061.1"/>
    </source>
</evidence>
<dbReference type="GO" id="GO:0016787">
    <property type="term" value="F:hydrolase activity"/>
    <property type="evidence" value="ECO:0007669"/>
    <property type="project" value="UniProtKB-KW"/>
</dbReference>
<organism evidence="3 4">
    <name type="scientific">Erythrobacter westpacificensis</name>
    <dbReference type="NCBI Taxonomy" id="1055231"/>
    <lineage>
        <taxon>Bacteria</taxon>
        <taxon>Pseudomonadati</taxon>
        <taxon>Pseudomonadota</taxon>
        <taxon>Alphaproteobacteria</taxon>
        <taxon>Sphingomonadales</taxon>
        <taxon>Erythrobacteraceae</taxon>
        <taxon>Erythrobacter/Porphyrobacter group</taxon>
        <taxon>Erythrobacter</taxon>
    </lineage>
</organism>
<evidence type="ECO:0000313" key="4">
    <source>
        <dbReference type="Proteomes" id="UP001500518"/>
    </source>
</evidence>
<comment type="caution">
    <text evidence="3">The sequence shown here is derived from an EMBL/GenBank/DDBJ whole genome shotgun (WGS) entry which is preliminary data.</text>
</comment>
<keyword evidence="3" id="KW-0378">Hydrolase</keyword>
<accession>A0ABP9K480</accession>
<dbReference type="PANTHER" id="PTHR11820">
    <property type="entry name" value="ACYLPYRUVASE"/>
    <property type="match status" value="1"/>
</dbReference>
<name>A0ABP9K480_9SPHN</name>
<dbReference type="SUPFAM" id="SSF56529">
    <property type="entry name" value="FAH"/>
    <property type="match status" value="1"/>
</dbReference>
<dbReference type="Proteomes" id="UP001500518">
    <property type="component" value="Unassembled WGS sequence"/>
</dbReference>
<dbReference type="InterPro" id="IPR036663">
    <property type="entry name" value="Fumarylacetoacetase_C_sf"/>
</dbReference>
<evidence type="ECO:0000259" key="2">
    <source>
        <dbReference type="Pfam" id="PF01557"/>
    </source>
</evidence>
<gene>
    <name evidence="3" type="ORF">GCM10023208_06970</name>
</gene>
<dbReference type="InterPro" id="IPR011234">
    <property type="entry name" value="Fumarylacetoacetase-like_C"/>
</dbReference>
<keyword evidence="4" id="KW-1185">Reference proteome</keyword>
<sequence length="285" mass="30607">MKIARFNENRIGLIEDDTIADVTDVLGSLPAVRYPYPLGDPLIANLGTLVPRFVAAAPSAVRVPLAEASFLSPVANPTKLVCAPVNYLKHLDEAAIDPQIHHDRHLGKIQEVALFLKAVSALAGPADGINLRHLDRRTDHELELAVVIGRTADRVSRDQAMSYVAGYTIGLDMTVRGSEDRSFRKSIDSYAVLGPWMVTADEIPDAGALDMSLSVNGELRQKANTADLVVSIPDLIVWASSFYTLHPGDVIFTGTPDGVGPVLPGDHIKARVDSIGEFSIEVSAA</sequence>
<proteinExistence type="predicted"/>
<keyword evidence="1" id="KW-0479">Metal-binding</keyword>
<feature type="domain" description="Fumarylacetoacetase-like C-terminal" evidence="2">
    <location>
        <begin position="79"/>
        <end position="281"/>
    </location>
</feature>
<dbReference type="Gene3D" id="3.90.850.10">
    <property type="entry name" value="Fumarylacetoacetase-like, C-terminal domain"/>
    <property type="match status" value="1"/>
</dbReference>
<reference evidence="4" key="1">
    <citation type="journal article" date="2019" name="Int. J. Syst. Evol. Microbiol.">
        <title>The Global Catalogue of Microorganisms (GCM) 10K type strain sequencing project: providing services to taxonomists for standard genome sequencing and annotation.</title>
        <authorList>
            <consortium name="The Broad Institute Genomics Platform"/>
            <consortium name="The Broad Institute Genome Sequencing Center for Infectious Disease"/>
            <person name="Wu L."/>
            <person name="Ma J."/>
        </authorList>
    </citation>
    <scope>NUCLEOTIDE SEQUENCE [LARGE SCALE GENOMIC DNA]</scope>
    <source>
        <strain evidence="4">JCM 18014</strain>
    </source>
</reference>
<evidence type="ECO:0000256" key="1">
    <source>
        <dbReference type="ARBA" id="ARBA00022723"/>
    </source>
</evidence>
<dbReference type="EMBL" id="BAABHV010000005">
    <property type="protein sequence ID" value="GAA5049061.1"/>
    <property type="molecule type" value="Genomic_DNA"/>
</dbReference>
<protein>
    <submittedName>
        <fullName evidence="3">Fumarylacetoacetate hydrolase family protein</fullName>
    </submittedName>
</protein>